<dbReference type="AlphaFoldDB" id="A0A7G1IVI8"/>
<keyword evidence="5" id="KW-1185">Reference proteome</keyword>
<dbReference type="GO" id="GO:0052572">
    <property type="term" value="P:response to host immune response"/>
    <property type="evidence" value="ECO:0007669"/>
    <property type="project" value="TreeGrafter"/>
</dbReference>
<dbReference type="InterPro" id="IPR000030">
    <property type="entry name" value="PPE_dom"/>
</dbReference>
<dbReference type="PANTHER" id="PTHR46766">
    <property type="entry name" value="GLUTAMINE-RICH PROTEIN 2"/>
    <property type="match status" value="1"/>
</dbReference>
<dbReference type="PANTHER" id="PTHR46766:SF1">
    <property type="entry name" value="GLUTAMINE-RICH PROTEIN 2"/>
    <property type="match status" value="1"/>
</dbReference>
<accession>A0A7G1IVI8</accession>
<comment type="similarity">
    <text evidence="1">Belongs to the mycobacterial PPE family.</text>
</comment>
<feature type="region of interest" description="Disordered" evidence="2">
    <location>
        <begin position="88"/>
        <end position="107"/>
    </location>
</feature>
<evidence type="ECO:0000313" key="4">
    <source>
        <dbReference type="EMBL" id="BCI92828.1"/>
    </source>
</evidence>
<dbReference type="Pfam" id="PF00823">
    <property type="entry name" value="PPE"/>
    <property type="match status" value="1"/>
</dbReference>
<dbReference type="InterPro" id="IPR038332">
    <property type="entry name" value="PPE_sf"/>
</dbReference>
<reference evidence="4 5" key="1">
    <citation type="submission" date="2020-07" db="EMBL/GenBank/DDBJ databases">
        <title>Mycobacterium kansasii (former subtype) with zoonotic potential isolated from diseased indoor pet cat, Japan.</title>
        <authorList>
            <person name="Fukano H."/>
            <person name="Terazono T."/>
            <person name="Hoshino Y."/>
        </authorList>
    </citation>
    <scope>NUCLEOTIDE SEQUENCE [LARGE SCALE GENOMIC DNA]</scope>
    <source>
        <strain evidence="4 5">Kuro-I</strain>
    </source>
</reference>
<name>A0A7G1IVI8_MYCKA</name>
<dbReference type="Proteomes" id="UP000516380">
    <property type="component" value="Chromosome"/>
</dbReference>
<evidence type="ECO:0000259" key="3">
    <source>
        <dbReference type="Pfam" id="PF00823"/>
    </source>
</evidence>
<evidence type="ECO:0000256" key="1">
    <source>
        <dbReference type="ARBA" id="ARBA00010652"/>
    </source>
</evidence>
<proteinExistence type="inferred from homology"/>
<dbReference type="SUPFAM" id="SSF140459">
    <property type="entry name" value="PE/PPE dimer-like"/>
    <property type="match status" value="1"/>
</dbReference>
<dbReference type="EMBL" id="AP023343">
    <property type="protein sequence ID" value="BCI92828.1"/>
    <property type="molecule type" value="Genomic_DNA"/>
</dbReference>
<gene>
    <name evidence="4" type="ORF">NIIDMKKI_80340</name>
</gene>
<protein>
    <recommendedName>
        <fullName evidence="3">PPE domain-containing protein</fullName>
    </recommendedName>
</protein>
<evidence type="ECO:0000256" key="2">
    <source>
        <dbReference type="SAM" id="MobiDB-lite"/>
    </source>
</evidence>
<organism evidence="4 5">
    <name type="scientific">Mycobacterium kansasii</name>
    <dbReference type="NCBI Taxonomy" id="1768"/>
    <lineage>
        <taxon>Bacteria</taxon>
        <taxon>Bacillati</taxon>
        <taxon>Actinomycetota</taxon>
        <taxon>Actinomycetes</taxon>
        <taxon>Mycobacteriales</taxon>
        <taxon>Mycobacteriaceae</taxon>
        <taxon>Mycobacterium</taxon>
    </lineage>
</organism>
<feature type="domain" description="PPE" evidence="3">
    <location>
        <begin position="2"/>
        <end position="91"/>
    </location>
</feature>
<evidence type="ECO:0000313" key="5">
    <source>
        <dbReference type="Proteomes" id="UP000516380"/>
    </source>
</evidence>
<sequence>MNFSVLPPEVNSARIFAGAGTAPMLTAAVAWDRLADELAAAASSFGSVTTTLAGQSWQGPAAAAMAAVATPYTARLATAAALAAQAAGQARWRPPATRPRGRHPCIR</sequence>
<dbReference type="Gene3D" id="1.20.1260.20">
    <property type="entry name" value="PPE superfamily"/>
    <property type="match status" value="1"/>
</dbReference>